<keyword evidence="2" id="KW-1003">Cell membrane</keyword>
<feature type="transmembrane region" description="Helical" evidence="7">
    <location>
        <begin position="415"/>
        <end position="432"/>
    </location>
</feature>
<keyword evidence="3 7" id="KW-0812">Transmembrane</keyword>
<evidence type="ECO:0000313" key="10">
    <source>
        <dbReference type="EMBL" id="GGA93089.1"/>
    </source>
</evidence>
<organism evidence="10 11">
    <name type="scientific">Agarivorans gilvus</name>
    <dbReference type="NCBI Taxonomy" id="680279"/>
    <lineage>
        <taxon>Bacteria</taxon>
        <taxon>Pseudomonadati</taxon>
        <taxon>Pseudomonadota</taxon>
        <taxon>Gammaproteobacteria</taxon>
        <taxon>Alteromonadales</taxon>
        <taxon>Alteromonadaceae</taxon>
        <taxon>Agarivorans</taxon>
    </lineage>
</organism>
<evidence type="ECO:0000313" key="11">
    <source>
        <dbReference type="Proteomes" id="UP000651977"/>
    </source>
</evidence>
<keyword evidence="4 7" id="KW-1133">Transmembrane helix</keyword>
<evidence type="ECO:0000256" key="7">
    <source>
        <dbReference type="SAM" id="Phobius"/>
    </source>
</evidence>
<accession>A0ABQ1HV63</accession>
<proteinExistence type="inferred from homology"/>
<dbReference type="InterPro" id="IPR032692">
    <property type="entry name" value="YccS_N"/>
</dbReference>
<comment type="similarity">
    <text evidence="6">Belongs to the YccS/YhfK family.</text>
</comment>
<feature type="transmembrane region" description="Helical" evidence="7">
    <location>
        <begin position="64"/>
        <end position="81"/>
    </location>
</feature>
<feature type="transmembrane region" description="Helical" evidence="7">
    <location>
        <begin position="112"/>
        <end position="131"/>
    </location>
</feature>
<keyword evidence="5 7" id="KW-0472">Membrane</keyword>
<feature type="transmembrane region" description="Helical" evidence="7">
    <location>
        <begin position="483"/>
        <end position="504"/>
    </location>
</feature>
<evidence type="ECO:0000256" key="4">
    <source>
        <dbReference type="ARBA" id="ARBA00022989"/>
    </source>
</evidence>
<dbReference type="RefSeq" id="WP_055731826.1">
    <property type="nucleotide sequence ID" value="NZ_BMDY01000001.1"/>
</dbReference>
<evidence type="ECO:0000256" key="5">
    <source>
        <dbReference type="ARBA" id="ARBA00023136"/>
    </source>
</evidence>
<evidence type="ECO:0000259" key="8">
    <source>
        <dbReference type="Pfam" id="PF12805"/>
    </source>
</evidence>
<feature type="transmembrane region" description="Helical" evidence="7">
    <location>
        <begin position="20"/>
        <end position="52"/>
    </location>
</feature>
<dbReference type="Pfam" id="PF13515">
    <property type="entry name" value="FUSC_2"/>
    <property type="match status" value="1"/>
</dbReference>
<feature type="domain" description="Integral membrane bound transporter" evidence="9">
    <location>
        <begin position="376"/>
        <end position="498"/>
    </location>
</feature>
<evidence type="ECO:0000256" key="1">
    <source>
        <dbReference type="ARBA" id="ARBA00004651"/>
    </source>
</evidence>
<dbReference type="Pfam" id="PF12805">
    <property type="entry name" value="FUSC-like"/>
    <property type="match status" value="1"/>
</dbReference>
<feature type="domain" description="Integral membrane protein YccS N-terminal" evidence="8">
    <location>
        <begin position="67"/>
        <end position="278"/>
    </location>
</feature>
<comment type="subcellular location">
    <subcellularLocation>
        <location evidence="1">Cell membrane</location>
        <topology evidence="1">Multi-pass membrane protein</topology>
    </subcellularLocation>
</comment>
<comment type="caution">
    <text evidence="10">The sequence shown here is derived from an EMBL/GenBank/DDBJ whole genome shotgun (WGS) entry which is preliminary data.</text>
</comment>
<reference evidence="11" key="1">
    <citation type="journal article" date="2019" name="Int. J. Syst. Evol. Microbiol.">
        <title>The Global Catalogue of Microorganisms (GCM) 10K type strain sequencing project: providing services to taxonomists for standard genome sequencing and annotation.</title>
        <authorList>
            <consortium name="The Broad Institute Genomics Platform"/>
            <consortium name="The Broad Institute Genome Sequencing Center for Infectious Disease"/>
            <person name="Wu L."/>
            <person name="Ma J."/>
        </authorList>
    </citation>
    <scope>NUCLEOTIDE SEQUENCE [LARGE SCALE GENOMIC DNA]</scope>
    <source>
        <strain evidence="11">CGMCC 1.10131</strain>
    </source>
</reference>
<feature type="transmembrane region" description="Helical" evidence="7">
    <location>
        <begin position="438"/>
        <end position="471"/>
    </location>
</feature>
<name>A0ABQ1HV63_9ALTE</name>
<evidence type="ECO:0000256" key="2">
    <source>
        <dbReference type="ARBA" id="ARBA00022475"/>
    </source>
</evidence>
<feature type="transmembrane region" description="Helical" evidence="7">
    <location>
        <begin position="137"/>
        <end position="156"/>
    </location>
</feature>
<evidence type="ECO:0000256" key="3">
    <source>
        <dbReference type="ARBA" id="ARBA00022692"/>
    </source>
</evidence>
<protein>
    <submittedName>
        <fullName evidence="10">Membrane protein</fullName>
    </submittedName>
</protein>
<keyword evidence="11" id="KW-1185">Reference proteome</keyword>
<dbReference type="PANTHER" id="PTHR30509:SF8">
    <property type="entry name" value="INNER MEMBRANE PROTEIN YCCS"/>
    <property type="match status" value="1"/>
</dbReference>
<evidence type="ECO:0000259" key="9">
    <source>
        <dbReference type="Pfam" id="PF13515"/>
    </source>
</evidence>
<evidence type="ECO:0000256" key="6">
    <source>
        <dbReference type="ARBA" id="ARBA00043993"/>
    </source>
</evidence>
<dbReference type="InterPro" id="IPR049453">
    <property type="entry name" value="Memb_transporter_dom"/>
</dbReference>
<gene>
    <name evidence="10" type="ORF">GCM10007414_02190</name>
</gene>
<sequence length="689" mass="78559">MALIQHLDYTKLNWTTAVKAAGLAVVILCLGLITDLNIALTATLGVVAAGLADSPDFYQHRRQSIVLMAGSFSLATLSVTLLFPWPWLFAIGLFSSTYLFMRMPVLGQKYGSISLCSLIIAIYTMLGYSTYDNPWVQPFWLVIGALSYALLSVAVYEIHPTGWLDKQLDQVFRQISLYQLTKTRLFQREANITDIQVKLTAQSADIAEQLGVIRHALYVHQQRNKQQVGSSQMDRFFKAQLLHERLSSSHIDYQRLHRVLPRAILADTRAVLVKIARVMGAKNVDPSLEQELIAAVDNIEQARSSMKDMPPRFAYMLKNLKKVIALCFHEQRFPEPEQRFSPFKRISLKQYLSQALDFSLSVNRHALRMATLMLAAYGLIQLSGDEHAYWLMLSCLLVVKPNYHDTKKRVDKRVYGTIVGVALAAAVSYFQLPNLLQVIMIPGLVLVFFLFFHFNYAISVAFITVFVSISLDLQGFPAHEALLVRTIVTLLGALMAMLAMRYLWPDWQHKQSRNIISQLFDNIANYQTAIFEQYFNGQVEETTAFRLSRYHAYQSEAELVRHWQHMLAEPSDKQRLSPDLYQLVGLSHHLLSHLSALSTHRTQLESKQAEQSLASLGQLIQDELQVMHDYLLLKNNQRPQLSRDFDGYSRSINQLLPQLVGSELLIAYQLQLIGKDLKNIRQLLLNGKW</sequence>
<dbReference type="EMBL" id="BMDY01000001">
    <property type="protein sequence ID" value="GGA93089.1"/>
    <property type="molecule type" value="Genomic_DNA"/>
</dbReference>
<dbReference type="PANTHER" id="PTHR30509">
    <property type="entry name" value="P-HYDROXYBENZOIC ACID EFFLUX PUMP SUBUNIT-RELATED"/>
    <property type="match status" value="1"/>
</dbReference>
<dbReference type="Proteomes" id="UP000651977">
    <property type="component" value="Unassembled WGS sequence"/>
</dbReference>